<feature type="compositionally biased region" description="Polar residues" evidence="6">
    <location>
        <begin position="10"/>
        <end position="25"/>
    </location>
</feature>
<dbReference type="SMART" id="SM00355">
    <property type="entry name" value="ZnF_C2H2"/>
    <property type="match status" value="6"/>
</dbReference>
<feature type="compositionally biased region" description="Polar residues" evidence="6">
    <location>
        <begin position="130"/>
        <end position="151"/>
    </location>
</feature>
<dbReference type="Pfam" id="PF00096">
    <property type="entry name" value="zf-C2H2"/>
    <property type="match status" value="3"/>
</dbReference>
<feature type="region of interest" description="Disordered" evidence="6">
    <location>
        <begin position="116"/>
        <end position="167"/>
    </location>
</feature>
<keyword evidence="2" id="KW-0677">Repeat</keyword>
<dbReference type="AlphaFoldDB" id="A0AAV2TXE7"/>
<evidence type="ECO:0000259" key="7">
    <source>
        <dbReference type="PROSITE" id="PS50157"/>
    </source>
</evidence>
<dbReference type="GO" id="GO:0008270">
    <property type="term" value="F:zinc ion binding"/>
    <property type="evidence" value="ECO:0007669"/>
    <property type="project" value="UniProtKB-KW"/>
</dbReference>
<proteinExistence type="predicted"/>
<dbReference type="GO" id="GO:0005634">
    <property type="term" value="C:nucleus"/>
    <property type="evidence" value="ECO:0007669"/>
    <property type="project" value="TreeGrafter"/>
</dbReference>
<evidence type="ECO:0000313" key="9">
    <source>
        <dbReference type="Proteomes" id="UP001497525"/>
    </source>
</evidence>
<evidence type="ECO:0000256" key="5">
    <source>
        <dbReference type="PROSITE-ProRule" id="PRU00042"/>
    </source>
</evidence>
<feature type="domain" description="C2H2-type" evidence="7">
    <location>
        <begin position="62"/>
        <end position="90"/>
    </location>
</feature>
<evidence type="ECO:0000256" key="1">
    <source>
        <dbReference type="ARBA" id="ARBA00022723"/>
    </source>
</evidence>
<evidence type="ECO:0000256" key="6">
    <source>
        <dbReference type="SAM" id="MobiDB-lite"/>
    </source>
</evidence>
<dbReference type="PROSITE" id="PS50157">
    <property type="entry name" value="ZINC_FINGER_C2H2_2"/>
    <property type="match status" value="6"/>
</dbReference>
<keyword evidence="1" id="KW-0479">Metal-binding</keyword>
<dbReference type="Gene3D" id="3.30.160.60">
    <property type="entry name" value="Classic Zinc Finger"/>
    <property type="match status" value="5"/>
</dbReference>
<dbReference type="SUPFAM" id="SSF57667">
    <property type="entry name" value="beta-beta-alpha zinc fingers"/>
    <property type="match status" value="4"/>
</dbReference>
<evidence type="ECO:0000256" key="3">
    <source>
        <dbReference type="ARBA" id="ARBA00022771"/>
    </source>
</evidence>
<accession>A0AAV2TXE7</accession>
<protein>
    <recommendedName>
        <fullName evidence="7">C2H2-type domain-containing protein</fullName>
    </recommendedName>
</protein>
<dbReference type="PANTHER" id="PTHR24379:SF127">
    <property type="entry name" value="BLOODY FINGERS-RELATED"/>
    <property type="match status" value="1"/>
</dbReference>
<feature type="domain" description="C2H2-type" evidence="7">
    <location>
        <begin position="33"/>
        <end position="61"/>
    </location>
</feature>
<keyword evidence="4" id="KW-0862">Zinc</keyword>
<feature type="domain" description="C2H2-type" evidence="7">
    <location>
        <begin position="261"/>
        <end position="289"/>
    </location>
</feature>
<dbReference type="GO" id="GO:0000977">
    <property type="term" value="F:RNA polymerase II transcription regulatory region sequence-specific DNA binding"/>
    <property type="evidence" value="ECO:0007669"/>
    <property type="project" value="TreeGrafter"/>
</dbReference>
<dbReference type="InterPro" id="IPR036236">
    <property type="entry name" value="Znf_C2H2_sf"/>
</dbReference>
<evidence type="ECO:0000256" key="4">
    <source>
        <dbReference type="ARBA" id="ARBA00022833"/>
    </source>
</evidence>
<reference evidence="8" key="1">
    <citation type="submission" date="2024-06" db="EMBL/GenBank/DDBJ databases">
        <authorList>
            <person name="Liu X."/>
            <person name="Lenzi L."/>
            <person name="Haldenby T S."/>
            <person name="Uol C."/>
        </authorList>
    </citation>
    <scope>NUCLEOTIDE SEQUENCE</scope>
</reference>
<feature type="domain" description="C2H2-type" evidence="7">
    <location>
        <begin position="91"/>
        <end position="119"/>
    </location>
</feature>
<dbReference type="EMBL" id="CAXLJL010000933">
    <property type="protein sequence ID" value="CAL5141850.1"/>
    <property type="molecule type" value="Genomic_DNA"/>
</dbReference>
<dbReference type="Proteomes" id="UP001497525">
    <property type="component" value="Unassembled WGS sequence"/>
</dbReference>
<dbReference type="PROSITE" id="PS00028">
    <property type="entry name" value="ZINC_FINGER_C2H2_1"/>
    <property type="match status" value="6"/>
</dbReference>
<feature type="compositionally biased region" description="Basic and acidic residues" evidence="6">
    <location>
        <begin position="116"/>
        <end position="129"/>
    </location>
</feature>
<comment type="caution">
    <text evidence="8">The sequence shown here is derived from an EMBL/GenBank/DDBJ whole genome shotgun (WGS) entry which is preliminary data.</text>
</comment>
<dbReference type="InterPro" id="IPR013087">
    <property type="entry name" value="Znf_C2H2_type"/>
</dbReference>
<dbReference type="Pfam" id="PF13912">
    <property type="entry name" value="zf-C2H2_6"/>
    <property type="match status" value="1"/>
</dbReference>
<keyword evidence="3 5" id="KW-0863">Zinc-finger</keyword>
<feature type="region of interest" description="Disordered" evidence="6">
    <location>
        <begin position="1"/>
        <end position="25"/>
    </location>
</feature>
<dbReference type="PANTHER" id="PTHR24379">
    <property type="entry name" value="KRAB AND ZINC FINGER DOMAIN-CONTAINING"/>
    <property type="match status" value="1"/>
</dbReference>
<gene>
    <name evidence="8" type="ORF">CDAUBV1_LOCUS17152</name>
</gene>
<organism evidence="8 9">
    <name type="scientific">Calicophoron daubneyi</name>
    <name type="common">Rumen fluke</name>
    <name type="synonym">Paramphistomum daubneyi</name>
    <dbReference type="NCBI Taxonomy" id="300641"/>
    <lineage>
        <taxon>Eukaryota</taxon>
        <taxon>Metazoa</taxon>
        <taxon>Spiralia</taxon>
        <taxon>Lophotrochozoa</taxon>
        <taxon>Platyhelminthes</taxon>
        <taxon>Trematoda</taxon>
        <taxon>Digenea</taxon>
        <taxon>Plagiorchiida</taxon>
        <taxon>Pronocephalata</taxon>
        <taxon>Paramphistomoidea</taxon>
        <taxon>Paramphistomidae</taxon>
        <taxon>Calicophoron</taxon>
    </lineage>
</organism>
<feature type="domain" description="C2H2-type" evidence="7">
    <location>
        <begin position="290"/>
        <end position="317"/>
    </location>
</feature>
<dbReference type="GO" id="GO:0000981">
    <property type="term" value="F:DNA-binding transcription factor activity, RNA polymerase II-specific"/>
    <property type="evidence" value="ECO:0007669"/>
    <property type="project" value="TreeGrafter"/>
</dbReference>
<sequence>MEEAKDTGEPQGQIQPGSTADQEQLSNCGNWSVFCSTCGKGFINQCRLKKHCTNVHERSNRFPCPICDKGFTSDAYRLHHMEMVHNSNNPYACVACQENFSTRAALMNHVAHVHQGADDGREAKAKYNDSPDNTLPSNITPDSLPAQFSTSPTPPTLADEQPLDLSLPKPQLSPLDCTRESTYHAEFTESQQQNFAEVSSTSLGPMLNSADTKMGDGDDSNQSRDLRTGGRHRCTYCEKSFASKEYLRIHEATIHEGTKAFICSACGKHFSVHQALRKHYIIQHEGGKPYRCRDCKMEFRTRATLRSHRFTAHGQTPACKV</sequence>
<evidence type="ECO:0000256" key="2">
    <source>
        <dbReference type="ARBA" id="ARBA00022737"/>
    </source>
</evidence>
<name>A0AAV2TXE7_CALDB</name>
<feature type="domain" description="C2H2-type" evidence="7">
    <location>
        <begin position="232"/>
        <end position="260"/>
    </location>
</feature>
<evidence type="ECO:0000313" key="8">
    <source>
        <dbReference type="EMBL" id="CAL5141850.1"/>
    </source>
</evidence>